<dbReference type="Gene3D" id="3.90.550.10">
    <property type="entry name" value="Spore Coat Polysaccharide Biosynthesis Protein SpsA, Chain A"/>
    <property type="match status" value="1"/>
</dbReference>
<evidence type="ECO:0000313" key="1">
    <source>
        <dbReference type="EMBL" id="PWL17971.1"/>
    </source>
</evidence>
<comment type="caution">
    <text evidence="1">The sequence shown here is derived from an EMBL/GenBank/DDBJ whole genome shotgun (WGS) entry which is preliminary data.</text>
</comment>
<dbReference type="Pfam" id="PF13641">
    <property type="entry name" value="Glyco_tranf_2_3"/>
    <property type="match status" value="1"/>
</dbReference>
<dbReference type="PANTHER" id="PTHR43685:SF2">
    <property type="entry name" value="GLYCOSYLTRANSFERASE 2-LIKE DOMAIN-CONTAINING PROTEIN"/>
    <property type="match status" value="1"/>
</dbReference>
<proteinExistence type="predicted"/>
<evidence type="ECO:0000313" key="2">
    <source>
        <dbReference type="Proteomes" id="UP000245865"/>
    </source>
</evidence>
<name>A0A316J9P8_9HYPH</name>
<dbReference type="GO" id="GO:0016740">
    <property type="term" value="F:transferase activity"/>
    <property type="evidence" value="ECO:0007669"/>
    <property type="project" value="UniProtKB-KW"/>
</dbReference>
<dbReference type="InterPro" id="IPR029044">
    <property type="entry name" value="Nucleotide-diphossugar_trans"/>
</dbReference>
<dbReference type="OrthoDB" id="6116224at2"/>
<accession>A0A316J9P8</accession>
<dbReference type="SUPFAM" id="SSF53448">
    <property type="entry name" value="Nucleotide-diphospho-sugar transferases"/>
    <property type="match status" value="1"/>
</dbReference>
<protein>
    <submittedName>
        <fullName evidence="1">Glycosyl transferase family A</fullName>
    </submittedName>
</protein>
<dbReference type="InterPro" id="IPR050834">
    <property type="entry name" value="Glycosyltransf_2"/>
</dbReference>
<gene>
    <name evidence="1" type="ORF">DKP76_09510</name>
</gene>
<keyword evidence="2" id="KW-1185">Reference proteome</keyword>
<reference evidence="1 2" key="1">
    <citation type="submission" date="2018-05" db="EMBL/GenBank/DDBJ databases">
        <title>Comparative genomic sequence analysis between strain HN4 and CCM 8460T (Falsochrobactrum ovis) will provide more evidence to prove that HN4 is a new species of Falsochrobactrum.</title>
        <authorList>
            <person name="Lyu W."/>
            <person name="Sun L."/>
            <person name="Yao L."/>
        </authorList>
    </citation>
    <scope>NUCLEOTIDE SEQUENCE [LARGE SCALE GENOMIC DNA]</scope>
    <source>
        <strain evidence="1 2">HN4</strain>
    </source>
</reference>
<dbReference type="CDD" id="cd00761">
    <property type="entry name" value="Glyco_tranf_GTA_type"/>
    <property type="match status" value="1"/>
</dbReference>
<dbReference type="PANTHER" id="PTHR43685">
    <property type="entry name" value="GLYCOSYLTRANSFERASE"/>
    <property type="match status" value="1"/>
</dbReference>
<organism evidence="1 2">
    <name type="scientific">Falsochrobactrum shanghaiense</name>
    <dbReference type="NCBI Taxonomy" id="2201899"/>
    <lineage>
        <taxon>Bacteria</taxon>
        <taxon>Pseudomonadati</taxon>
        <taxon>Pseudomonadota</taxon>
        <taxon>Alphaproteobacteria</taxon>
        <taxon>Hyphomicrobiales</taxon>
        <taxon>Brucellaceae</taxon>
        <taxon>Falsochrobactrum</taxon>
    </lineage>
</organism>
<dbReference type="EMBL" id="QGDB01000003">
    <property type="protein sequence ID" value="PWL17971.1"/>
    <property type="molecule type" value="Genomic_DNA"/>
</dbReference>
<dbReference type="AlphaFoldDB" id="A0A316J9P8"/>
<dbReference type="Proteomes" id="UP000245865">
    <property type="component" value="Unassembled WGS sequence"/>
</dbReference>
<dbReference type="RefSeq" id="WP_109706206.1">
    <property type="nucleotide sequence ID" value="NZ_QGDB01000003.1"/>
</dbReference>
<keyword evidence="1" id="KW-0808">Transferase</keyword>
<sequence>MSNHHICISVATRNRPKMLGELFSSFVHLTEPENVRISFLVVENNPVCTLSTSIEGFRASMPDKDIEYLLESNISIAAARNRSLEHAIEKNFDLLVYVDDDEIVEPDWLVCLLRERDRLDLDIAGSPVRPRPFDANLNFWQRIVWSGIERHAYKSEEKCRRRCAQGQGGSIKLATGSWMGRLDFFRKTGLRFDSRLGLTGGEDWNLWAQAKAQGAKTGWACDAIVYEIVPPARLSLAYHFRRNRDHNITEFGARYRENPKRALRQLPAKILGRLLKFIIVLCSIPFKGGCALISSAMALGGAVGLIQACFGKSSRHYANTTGF</sequence>